<evidence type="ECO:0000256" key="1">
    <source>
        <dbReference type="SAM" id="MobiDB-lite"/>
    </source>
</evidence>
<name>A0A4S8L1F2_DENBC</name>
<evidence type="ECO:0000313" key="3">
    <source>
        <dbReference type="Proteomes" id="UP000297245"/>
    </source>
</evidence>
<dbReference type="EMBL" id="ML179745">
    <property type="protein sequence ID" value="THU82252.1"/>
    <property type="molecule type" value="Genomic_DNA"/>
</dbReference>
<organism evidence="2 3">
    <name type="scientific">Dendrothele bispora (strain CBS 962.96)</name>
    <dbReference type="NCBI Taxonomy" id="1314807"/>
    <lineage>
        <taxon>Eukaryota</taxon>
        <taxon>Fungi</taxon>
        <taxon>Dikarya</taxon>
        <taxon>Basidiomycota</taxon>
        <taxon>Agaricomycotina</taxon>
        <taxon>Agaricomycetes</taxon>
        <taxon>Agaricomycetidae</taxon>
        <taxon>Agaricales</taxon>
        <taxon>Agaricales incertae sedis</taxon>
        <taxon>Dendrothele</taxon>
    </lineage>
</organism>
<sequence>MPAHPSQTTTARGRRVSRQMAVPVRRTVSAGSHSSHLRALPRNSDTSRNRWFSAWIKNNKEDANDPNTVMVQGFLHPNDCGQHQVLVEVSHRVILNERLGPSFDFHILRVRAWIPAPYASGLYAAPSPRCIMQTHLGNERAPQWTRLLTHPVRFRQDRGQVAILFNQAAYGPAYEISTVTRGLLLDWAKLASVGTWAEDQAMFADRELQASFPHREKDSGFEFM</sequence>
<feature type="region of interest" description="Disordered" evidence="1">
    <location>
        <begin position="1"/>
        <end position="43"/>
    </location>
</feature>
<dbReference type="Proteomes" id="UP000297245">
    <property type="component" value="Unassembled WGS sequence"/>
</dbReference>
<dbReference type="AlphaFoldDB" id="A0A4S8L1F2"/>
<protein>
    <submittedName>
        <fullName evidence="2">Uncharacterized protein</fullName>
    </submittedName>
</protein>
<evidence type="ECO:0000313" key="2">
    <source>
        <dbReference type="EMBL" id="THU82252.1"/>
    </source>
</evidence>
<reference evidence="2 3" key="1">
    <citation type="journal article" date="2019" name="Nat. Ecol. Evol.">
        <title>Megaphylogeny resolves global patterns of mushroom evolution.</title>
        <authorList>
            <person name="Varga T."/>
            <person name="Krizsan K."/>
            <person name="Foldi C."/>
            <person name="Dima B."/>
            <person name="Sanchez-Garcia M."/>
            <person name="Sanchez-Ramirez S."/>
            <person name="Szollosi G.J."/>
            <person name="Szarkandi J.G."/>
            <person name="Papp V."/>
            <person name="Albert L."/>
            <person name="Andreopoulos W."/>
            <person name="Angelini C."/>
            <person name="Antonin V."/>
            <person name="Barry K.W."/>
            <person name="Bougher N.L."/>
            <person name="Buchanan P."/>
            <person name="Buyck B."/>
            <person name="Bense V."/>
            <person name="Catcheside P."/>
            <person name="Chovatia M."/>
            <person name="Cooper J."/>
            <person name="Damon W."/>
            <person name="Desjardin D."/>
            <person name="Finy P."/>
            <person name="Geml J."/>
            <person name="Haridas S."/>
            <person name="Hughes K."/>
            <person name="Justo A."/>
            <person name="Karasinski D."/>
            <person name="Kautmanova I."/>
            <person name="Kiss B."/>
            <person name="Kocsube S."/>
            <person name="Kotiranta H."/>
            <person name="LaButti K.M."/>
            <person name="Lechner B.E."/>
            <person name="Liimatainen K."/>
            <person name="Lipzen A."/>
            <person name="Lukacs Z."/>
            <person name="Mihaltcheva S."/>
            <person name="Morgado L.N."/>
            <person name="Niskanen T."/>
            <person name="Noordeloos M.E."/>
            <person name="Ohm R.A."/>
            <person name="Ortiz-Santana B."/>
            <person name="Ovrebo C."/>
            <person name="Racz N."/>
            <person name="Riley R."/>
            <person name="Savchenko A."/>
            <person name="Shiryaev A."/>
            <person name="Soop K."/>
            <person name="Spirin V."/>
            <person name="Szebenyi C."/>
            <person name="Tomsovsky M."/>
            <person name="Tulloss R.E."/>
            <person name="Uehling J."/>
            <person name="Grigoriev I.V."/>
            <person name="Vagvolgyi C."/>
            <person name="Papp T."/>
            <person name="Martin F.M."/>
            <person name="Miettinen O."/>
            <person name="Hibbett D.S."/>
            <person name="Nagy L.G."/>
        </authorList>
    </citation>
    <scope>NUCLEOTIDE SEQUENCE [LARGE SCALE GENOMIC DNA]</scope>
    <source>
        <strain evidence="2 3">CBS 962.96</strain>
    </source>
</reference>
<proteinExistence type="predicted"/>
<accession>A0A4S8L1F2</accession>
<feature type="compositionally biased region" description="Polar residues" evidence="1">
    <location>
        <begin position="1"/>
        <end position="11"/>
    </location>
</feature>
<keyword evidence="3" id="KW-1185">Reference proteome</keyword>
<gene>
    <name evidence="2" type="ORF">K435DRAFT_808427</name>
</gene>